<dbReference type="Proteomes" id="UP000023561">
    <property type="component" value="Unassembled WGS sequence"/>
</dbReference>
<dbReference type="InterPro" id="IPR019618">
    <property type="entry name" value="Spore_germination_GerPA"/>
</dbReference>
<dbReference type="PANTHER" id="PTHR37808">
    <property type="entry name" value="SPORE GERMINATION PROTEIN-LIKE PROTEIN YDZR-RELATED"/>
    <property type="match status" value="1"/>
</dbReference>
<evidence type="ECO:0000313" key="3">
    <source>
        <dbReference type="EMBL" id="GAJ39569.1"/>
    </source>
</evidence>
<dbReference type="OrthoDB" id="2382149at2"/>
<comment type="similarity">
    <text evidence="1">Belongs to the GerPA/GerPF family.</text>
</comment>
<dbReference type="PANTHER" id="PTHR37808:SF1">
    <property type="entry name" value="SPORE GERMINATION PROTEIN-LIKE PROTEIN YDZR"/>
    <property type="match status" value="1"/>
</dbReference>
<dbReference type="AlphaFoldDB" id="A0A023DE51"/>
<gene>
    <name evidence="3" type="ORF">GCA01S_022_00480</name>
</gene>
<organism evidence="3 4">
    <name type="scientific">Parageobacillus caldoxylosilyticus NBRC 107762</name>
    <dbReference type="NCBI Taxonomy" id="1220594"/>
    <lineage>
        <taxon>Bacteria</taxon>
        <taxon>Bacillati</taxon>
        <taxon>Bacillota</taxon>
        <taxon>Bacilli</taxon>
        <taxon>Bacillales</taxon>
        <taxon>Anoxybacillaceae</taxon>
        <taxon>Saccharococcus</taxon>
    </lineage>
</organism>
<proteinExistence type="inferred from homology"/>
<comment type="caution">
    <text evidence="3">The sequence shown here is derived from an EMBL/GenBank/DDBJ whole genome shotgun (WGS) entry which is preliminary data.</text>
</comment>
<name>A0A023DE51_9BACL</name>
<accession>A0A023DE51</accession>
<keyword evidence="4" id="KW-1185">Reference proteome</keyword>
<feature type="region of interest" description="Disordered" evidence="2">
    <location>
        <begin position="33"/>
        <end position="74"/>
    </location>
</feature>
<feature type="compositionally biased region" description="Polar residues" evidence="2">
    <location>
        <begin position="47"/>
        <end position="74"/>
    </location>
</feature>
<dbReference type="RefSeq" id="WP_042408659.1">
    <property type="nucleotide sequence ID" value="NZ_BAWO01000022.1"/>
</dbReference>
<reference evidence="3 4" key="1">
    <citation type="submission" date="2014-04" db="EMBL/GenBank/DDBJ databases">
        <title>Whole genome shotgun sequence of Geobacillus caldoxylosilyticus NBRC 107762.</title>
        <authorList>
            <person name="Hosoyama A."/>
            <person name="Hosoyama Y."/>
            <person name="Katano-Makiyama Y."/>
            <person name="Tsuchikane K."/>
            <person name="Ohji S."/>
            <person name="Ichikawa N."/>
            <person name="Yamazoe A."/>
            <person name="Fujita N."/>
        </authorList>
    </citation>
    <scope>NUCLEOTIDE SEQUENCE [LARGE SCALE GENOMIC DNA]</scope>
    <source>
        <strain evidence="3 4">NBRC 107762</strain>
    </source>
</reference>
<evidence type="ECO:0000256" key="2">
    <source>
        <dbReference type="SAM" id="MobiDB-lite"/>
    </source>
</evidence>
<protein>
    <submittedName>
        <fullName evidence="3">Putative spore germination protein</fullName>
    </submittedName>
</protein>
<dbReference type="Pfam" id="PF10676">
    <property type="entry name" value="gerPA"/>
    <property type="match status" value="1"/>
</dbReference>
<dbReference type="EMBL" id="BAWO01000022">
    <property type="protein sequence ID" value="GAJ39569.1"/>
    <property type="molecule type" value="Genomic_DNA"/>
</dbReference>
<evidence type="ECO:0000256" key="1">
    <source>
        <dbReference type="ARBA" id="ARBA00008103"/>
    </source>
</evidence>
<sequence length="74" mass="7591">MPSFVSGPIKITHVSGDGTVNFGDVLQIAPKSTLKTNSGSGGSNNGDFLQTNTFVSFTNTGDPDVSDSNNVANN</sequence>
<evidence type="ECO:0000313" key="4">
    <source>
        <dbReference type="Proteomes" id="UP000023561"/>
    </source>
</evidence>